<dbReference type="PRINTS" id="PR00771">
    <property type="entry name" value="ENTEROTOXINA"/>
</dbReference>
<dbReference type="OrthoDB" id="4928083at2759"/>
<dbReference type="InterPro" id="IPR001144">
    <property type="entry name" value="Enterotoxin_A"/>
</dbReference>
<evidence type="ECO:0000313" key="8">
    <source>
        <dbReference type="Proteomes" id="UP000037136"/>
    </source>
</evidence>
<evidence type="ECO:0000256" key="2">
    <source>
        <dbReference type="ARBA" id="ARBA00022729"/>
    </source>
</evidence>
<dbReference type="Proteomes" id="UP000037136">
    <property type="component" value="Unassembled WGS sequence"/>
</dbReference>
<evidence type="ECO:0000256" key="6">
    <source>
        <dbReference type="SAM" id="SignalP"/>
    </source>
</evidence>
<organism evidence="7 8">
    <name type="scientific">Ophiocordyceps unilateralis</name>
    <name type="common">Zombie-ant fungus</name>
    <name type="synonym">Torrubia unilateralis</name>
    <dbReference type="NCBI Taxonomy" id="268505"/>
    <lineage>
        <taxon>Eukaryota</taxon>
        <taxon>Fungi</taxon>
        <taxon>Dikarya</taxon>
        <taxon>Ascomycota</taxon>
        <taxon>Pezizomycotina</taxon>
        <taxon>Sordariomycetes</taxon>
        <taxon>Hypocreomycetidae</taxon>
        <taxon>Hypocreales</taxon>
        <taxon>Ophiocordycipitaceae</taxon>
        <taxon>Ophiocordyceps</taxon>
    </lineage>
</organism>
<feature type="signal peptide" evidence="6">
    <location>
        <begin position="1"/>
        <end position="24"/>
    </location>
</feature>
<dbReference type="STRING" id="268505.A0A2A9PFY9"/>
<gene>
    <name evidence="7" type="ORF">XA68_11700</name>
</gene>
<reference evidence="7 8" key="2">
    <citation type="journal article" date="2017" name="Sci. Rep.">
        <title>Ant-infecting Ophiocordyceps genomes reveal a high diversity of potential behavioral manipulation genes and a possible major role for enterotoxins.</title>
        <authorList>
            <person name="de Bekker C."/>
            <person name="Ohm R.A."/>
            <person name="Evans H.C."/>
            <person name="Brachmann A."/>
            <person name="Hughes D.P."/>
        </authorList>
    </citation>
    <scope>NUCLEOTIDE SEQUENCE [LARGE SCALE GENOMIC DNA]</scope>
    <source>
        <strain evidence="7 8">SC16a</strain>
    </source>
</reference>
<keyword evidence="8" id="KW-1185">Reference proteome</keyword>
<protein>
    <submittedName>
        <fullName evidence="7">Enterotoxin</fullName>
    </submittedName>
</protein>
<feature type="chain" id="PRO_5012021416" evidence="6">
    <location>
        <begin position="25"/>
        <end position="759"/>
    </location>
</feature>
<dbReference type="EMBL" id="LAZP02000163">
    <property type="protein sequence ID" value="PFH59931.1"/>
    <property type="molecule type" value="Genomic_DNA"/>
</dbReference>
<accession>A0A2A9PFY9</accession>
<keyword evidence="2 6" id="KW-0732">Signal</keyword>
<name>A0A2A9PFY9_OPHUN</name>
<evidence type="ECO:0000256" key="3">
    <source>
        <dbReference type="ARBA" id="ARBA00023026"/>
    </source>
</evidence>
<dbReference type="GO" id="GO:0090729">
    <property type="term" value="F:toxin activity"/>
    <property type="evidence" value="ECO:0007669"/>
    <property type="project" value="UniProtKB-KW"/>
</dbReference>
<keyword evidence="1" id="KW-0800">Toxin</keyword>
<sequence length="759" mass="83766">MSSSHCATLAFWVALLWLAWLIPADVCLTRRQWIRADEHGPLVARQSLPKKLLFRGDIRNPDEIKSDGGFQPLEEGYENDAAAFSINHHMLGNPYPDSDDESDGSSTCSDEWMTAFVSTSYSPEHAQHYANGDQGGYIYVIHPTPNIIDVRGIPFLPLNVDEECVALGGVLWQQVVGWINYQEYTRLRPSNLMDHIHNNPDYEPQLFGNSHLTADLKADFATREEATKFMDETGSVVGWSGSFPLHFPAIHGQDQDICEPGPSGYEFSVKGKGGSSYEPDQDSDEPSSKRFKGMKSAGMDSETSDSVSDECVVPDQEEDRANAYAAISEQLEVHLDQDILNPETEEALRQLIRSGLNPGSCADVTDKFHLNMKRSGRIDGWTSRRKGRAYLRYHAATRRRKGDILRSAKGDDSCCVLLDRLKHLTEKPVPLYPPDDVRERFKNGQLEGLNCAKIIAQLETGVQDGYTVNASTPETEQTDCERARQMVTKKSRRKELWQQPAAAVFLADSLWPSEAKQHGGFLPPDNSLVLSVFKNMGSAAVRAGAFPEKNKTGFAGVVYLVHASPNMIFLDRTPSGGIETVAVGGILWTQVLGWIHVPHAYSPPSYDGQAEVKEFQAMLDSLSQQNMTLFERNQDYDAKFDKYAVTAVQLHLEHLSAQKLKGFMDQNGEAVGWNGQFPLFSPSEKNDLAATAQEPGVLDQMLSVIASNPWAFALLPAVAMANLIPGVGEVADAAELAALSTEEGELIELLGGASKLKME</sequence>
<dbReference type="Gene3D" id="3.90.210.10">
    <property type="entry name" value="Heat-Labile Enterotoxin, subunit A"/>
    <property type="match status" value="2"/>
</dbReference>
<reference evidence="7 8" key="1">
    <citation type="journal article" date="2015" name="BMC Genomics">
        <title>Gene expression during zombie ant biting behavior reflects the complexity underlying fungal parasitic behavioral manipulation.</title>
        <authorList>
            <person name="de Bekker C."/>
            <person name="Ohm R.A."/>
            <person name="Loreto R.G."/>
            <person name="Sebastian A."/>
            <person name="Albert I."/>
            <person name="Merrow M."/>
            <person name="Brachmann A."/>
            <person name="Hughes D.P."/>
        </authorList>
    </citation>
    <scope>NUCLEOTIDE SEQUENCE [LARGE SCALE GENOMIC DNA]</scope>
    <source>
        <strain evidence="7 8">SC16a</strain>
    </source>
</reference>
<keyword evidence="3" id="KW-0843">Virulence</keyword>
<evidence type="ECO:0000256" key="1">
    <source>
        <dbReference type="ARBA" id="ARBA00022656"/>
    </source>
</evidence>
<dbReference type="SUPFAM" id="SSF56399">
    <property type="entry name" value="ADP-ribosylation"/>
    <property type="match status" value="2"/>
</dbReference>
<keyword evidence="4" id="KW-1015">Disulfide bond</keyword>
<comment type="caution">
    <text evidence="7">The sequence shown here is derived from an EMBL/GenBank/DDBJ whole genome shotgun (WGS) entry which is preliminary data.</text>
</comment>
<dbReference type="AlphaFoldDB" id="A0A2A9PFY9"/>
<evidence type="ECO:0000256" key="5">
    <source>
        <dbReference type="SAM" id="MobiDB-lite"/>
    </source>
</evidence>
<evidence type="ECO:0000256" key="4">
    <source>
        <dbReference type="ARBA" id="ARBA00023157"/>
    </source>
</evidence>
<proteinExistence type="predicted"/>
<feature type="region of interest" description="Disordered" evidence="5">
    <location>
        <begin position="260"/>
        <end position="308"/>
    </location>
</feature>
<dbReference type="Pfam" id="PF01375">
    <property type="entry name" value="Enterotoxin_a"/>
    <property type="match status" value="1"/>
</dbReference>
<evidence type="ECO:0000313" key="7">
    <source>
        <dbReference type="EMBL" id="PFH59931.1"/>
    </source>
</evidence>